<proteinExistence type="predicted"/>
<dbReference type="WBParaSite" id="PgR014X_g033_t04">
    <property type="protein sequence ID" value="PgR014X_g033_t04"/>
    <property type="gene ID" value="PgR014X_g033"/>
</dbReference>
<feature type="coiled-coil region" evidence="1">
    <location>
        <begin position="927"/>
        <end position="1017"/>
    </location>
</feature>
<evidence type="ECO:0000313" key="6">
    <source>
        <dbReference type="WBParaSite" id="PgR014X_g033_t07"/>
    </source>
</evidence>
<feature type="compositionally biased region" description="Basic and acidic residues" evidence="2">
    <location>
        <begin position="227"/>
        <end position="246"/>
    </location>
</feature>
<reference evidence="4 5" key="1">
    <citation type="submission" date="2022-11" db="UniProtKB">
        <authorList>
            <consortium name="WormBaseParasite"/>
        </authorList>
    </citation>
    <scope>IDENTIFICATION</scope>
</reference>
<dbReference type="Proteomes" id="UP000887569">
    <property type="component" value="Unplaced"/>
</dbReference>
<feature type="coiled-coil region" evidence="1">
    <location>
        <begin position="64"/>
        <end position="91"/>
    </location>
</feature>
<feature type="coiled-coil region" evidence="1">
    <location>
        <begin position="1336"/>
        <end position="1398"/>
    </location>
</feature>
<evidence type="ECO:0000313" key="3">
    <source>
        <dbReference type="Proteomes" id="UP000887569"/>
    </source>
</evidence>
<dbReference type="WBParaSite" id="PgR014X_g033_t05">
    <property type="protein sequence ID" value="PgR014X_g033_t05"/>
    <property type="gene ID" value="PgR014X_g033"/>
</dbReference>
<evidence type="ECO:0000256" key="2">
    <source>
        <dbReference type="SAM" id="MobiDB-lite"/>
    </source>
</evidence>
<evidence type="ECO:0000256" key="1">
    <source>
        <dbReference type="SAM" id="Coils"/>
    </source>
</evidence>
<keyword evidence="3" id="KW-1185">Reference proteome</keyword>
<dbReference type="WBParaSite" id="PgR014X_g033_t07">
    <property type="protein sequence ID" value="PgR014X_g033_t07"/>
    <property type="gene ID" value="PgR014X_g033"/>
</dbReference>
<feature type="compositionally biased region" description="Basic and acidic residues" evidence="2">
    <location>
        <begin position="1089"/>
        <end position="1098"/>
    </location>
</feature>
<sequence length="1967" mass="225479">MYVKEKELREQLELRLNEMAFADLSEQTRGTREQLVRGESGRDGWSWNEQLEVGGVDITEESRSTEADLECKRLNEIIARIEKELRITQQSLSDTSEYPESFKGIRENSESEYSREKIRNKFSYEEIELTADVTDAEELAVSLRNGQENQLRRAPICDQKDARTLSLDEENNHWKRIETSLRRLLESIEKRLYASEDDGFKPEVTNDELETAVANLQMHPVDTAANEDKVNASTRDPLREERIEEKDGTDDSSMTVEKLRVELAELKREKVELAEKLVQADVNRAVEVQKLKEGHENELFSLREEKNRIENNHHELAEQFSKLEKEYATMETDIIKLQEKLLAHEMKAERVTETNEENDCKRTLMRMEEELTLAQHRNETLSMEIEMLNERNYEKDNKLEELNDRVEVANDALKEARTDLEVMKKQNGLLKDAECVLMETTDRYERRIKEVEAENEELITEVKELEMKLSTAVVSEGEHCALIEQLRLRLNDAEEELMIAREKLEKRPTLVDVGVQSTGDDSDERQETLSSYEKISTGGALAHTSDSAMVEVSLSADDEIHALREKLHKLEEVQRYSQSILDQNEQLNFKVGRLEEEVKKLSTERKQLVKRIKIMKTELDAYREEESAGRSRAGSSLILASSEATQPSRISLKQPADETILFSSGSEFEMRKEHASLTPSSTALQQRSKIVGRFLVEENDMNLDEIIRQLQMTSEAFETEVERLGSLRSVCEQCERQIRTRLETFLLINDNTAITAYSAYCSKAEEQREVALVGNDSQQASENMIQGQVCSQEHLGNAQMESTQGQVHNDYREESAVAVALSEHVGSESRDVSMLGKGRSDYKTETEDEQNDIISRKNNNIISIDDGGKNNSEQLFANRAESLAEELRKFGMERFVVDLKYINEKLEETLHRNGELSELLREECNKREELAESHQIAQRKCEQLEQMWHSIVDVNERKDVKMCEYEQRIEHLTEHCKRLLDEKQRLRAHNKQLQTANEEFHREIEALREQIKKMSMKGVADDDHCEPQVLSANANDINSSSNTSAIDTVCIGLSAAKVDARLQCEHLPHQHLQLENVGQFEDLPSAVNERLRTERESENSGLKQGSKQPEVVVEFPDQLSADRSLIDESVKNTDVRKPSRQLESQVELQQQQCFEIKQHLELKVREVEKENDRLKMQLQNAKATELRANRLEAENIELECKWEALRTEVDTMESENAELRSSLIAVRTMLRAENAEASIDELRVMLEATELVDTRIKELEAANARINISLERESMLTDRLRAMKTDDTPSNESREDWELAEDAIRARLGNLKEKLIEAEIPLNNLGAKVVSLHESLVKKEHDLRDQEAQITQLHRASKLLSDAKIRIRKLRDENFCLKEKLEAKINGVSNLDAELKQDSEASTAVFQRFTTTMNGEDSEHHNWDLEPLLKDAHEDSTDEAAFLGISEAYDVPEQTNSCSGNTSTNGNSFVKTASTTKESAMENSTDHVGFDRNEVDALRHEIALKNERIEALCSDSAASNGRISSISKKMKAMGDKIKALEFETEHLVAASQMLEATLEATRSESAVLANKLSSTEQHLRDSECEKYALTAKLIQAEKGLDECQHLLSLMSEGVQRDCDGNIRTDDKTSETTISHLQMDNVRLEKDLRNAHNEIANYVAEVKNRAKWQRSLENTLQSLQMQNNSLAAELQRARLANESAIASADESSSFKLLEAKIVELEQCRETQEQLIDELRIAETKLSMVEDIVRERETRIEQLQRNADEWRRRFEEITQENETLHRANEEVQSLERAINQMNAEKQEYYQQLGDTMEEKRQLIASRDHLSGRLDEATAQIGVLQMKLQRCNEARTASTVRIVKMEAEIRQLNTKIAELESQGLANRSGIKDDEVVLLNTENAELKEQSNDRLTLISIGENEIDFHSTNGEIIPATTPRPILTSRLRRLFRSVPHRRHAVLPYFRYLLAAYLVF</sequence>
<keyword evidence="1" id="KW-0175">Coiled coil</keyword>
<feature type="region of interest" description="Disordered" evidence="2">
    <location>
        <begin position="830"/>
        <end position="849"/>
    </location>
</feature>
<protein>
    <submittedName>
        <fullName evidence="4 5">Pericentrin/AKAP-450 centrosomal targeting domain-containing protein</fullName>
    </submittedName>
</protein>
<dbReference type="WBParaSite" id="PgR014X_g033_t02">
    <property type="protein sequence ID" value="PgR014X_g033_t02"/>
    <property type="gene ID" value="PgR014X_g033"/>
</dbReference>
<name>A0A915AR45_PARUN</name>
<feature type="coiled-coil region" evidence="1">
    <location>
        <begin position="1157"/>
        <end position="1208"/>
    </location>
</feature>
<evidence type="ECO:0000313" key="5">
    <source>
        <dbReference type="WBParaSite" id="PgR014X_g033_t04"/>
    </source>
</evidence>
<feature type="coiled-coil region" evidence="1">
    <location>
        <begin position="553"/>
        <end position="625"/>
    </location>
</feature>
<feature type="coiled-coil region" evidence="1">
    <location>
        <begin position="1633"/>
        <end position="1875"/>
    </location>
</feature>
<evidence type="ECO:0000313" key="4">
    <source>
        <dbReference type="WBParaSite" id="PgR014X_g033_t02"/>
    </source>
</evidence>
<accession>A0A915AR45</accession>
<organism evidence="3 6">
    <name type="scientific">Parascaris univalens</name>
    <name type="common">Nematode worm</name>
    <dbReference type="NCBI Taxonomy" id="6257"/>
    <lineage>
        <taxon>Eukaryota</taxon>
        <taxon>Metazoa</taxon>
        <taxon>Ecdysozoa</taxon>
        <taxon>Nematoda</taxon>
        <taxon>Chromadorea</taxon>
        <taxon>Rhabditida</taxon>
        <taxon>Spirurina</taxon>
        <taxon>Ascaridomorpha</taxon>
        <taxon>Ascaridoidea</taxon>
        <taxon>Ascarididae</taxon>
        <taxon>Parascaris</taxon>
    </lineage>
</organism>
<feature type="region of interest" description="Disordered" evidence="2">
    <location>
        <begin position="227"/>
        <end position="253"/>
    </location>
</feature>
<feature type="region of interest" description="Disordered" evidence="2">
    <location>
        <begin position="1089"/>
        <end position="1110"/>
    </location>
</feature>